<gene>
    <name evidence="2" type="ORF">ABIC20_003985</name>
</gene>
<name>A0ABV2NJL4_9HYPH</name>
<dbReference type="RefSeq" id="WP_070999981.1">
    <property type="nucleotide sequence ID" value="NZ_CAJCKR010000004.1"/>
</dbReference>
<feature type="region of interest" description="Disordered" evidence="1">
    <location>
        <begin position="1"/>
        <end position="40"/>
    </location>
</feature>
<proteinExistence type="predicted"/>
<evidence type="ECO:0000256" key="1">
    <source>
        <dbReference type="SAM" id="MobiDB-lite"/>
    </source>
</evidence>
<accession>A0ABV2NJL4</accession>
<reference evidence="2 3" key="1">
    <citation type="submission" date="2024-06" db="EMBL/GenBank/DDBJ databases">
        <title>Genomics of switchgrass bacterial isolates.</title>
        <authorList>
            <person name="Shade A."/>
        </authorList>
    </citation>
    <scope>NUCLEOTIDE SEQUENCE [LARGE SCALE GENOMIC DNA]</scope>
    <source>
        <strain evidence="2 3">PvP084</strain>
    </source>
</reference>
<evidence type="ECO:0000313" key="3">
    <source>
        <dbReference type="Proteomes" id="UP001549119"/>
    </source>
</evidence>
<evidence type="ECO:0000313" key="2">
    <source>
        <dbReference type="EMBL" id="MET3866676.1"/>
    </source>
</evidence>
<comment type="caution">
    <text evidence="2">The sequence shown here is derived from an EMBL/GenBank/DDBJ whole genome shotgun (WGS) entry which is preliminary data.</text>
</comment>
<keyword evidence="3" id="KW-1185">Reference proteome</keyword>
<dbReference type="Proteomes" id="UP001549119">
    <property type="component" value="Unassembled WGS sequence"/>
</dbReference>
<sequence>MRDGSPEDEANARRRAELCALADGRDTGTGRDADVADADPTDRLGELGDALLAAYQLAEQDGDPLTVALLEQALLRTGRRLARGMSPADVGIACH</sequence>
<organism evidence="2 3">
    <name type="scientific">Methylobacterium radiotolerans</name>
    <dbReference type="NCBI Taxonomy" id="31998"/>
    <lineage>
        <taxon>Bacteria</taxon>
        <taxon>Pseudomonadati</taxon>
        <taxon>Pseudomonadota</taxon>
        <taxon>Alphaproteobacteria</taxon>
        <taxon>Hyphomicrobiales</taxon>
        <taxon>Methylobacteriaceae</taxon>
        <taxon>Methylobacterium</taxon>
    </lineage>
</organism>
<protein>
    <submittedName>
        <fullName evidence="2">Uncharacterized protein</fullName>
    </submittedName>
</protein>
<dbReference type="EMBL" id="JBEPNW010000002">
    <property type="protein sequence ID" value="MET3866676.1"/>
    <property type="molecule type" value="Genomic_DNA"/>
</dbReference>